<dbReference type="AlphaFoldDB" id="A0A5N0TCI6"/>
<comment type="similarity">
    <text evidence="5">Belongs to the NtaA/SnaA/DszA monooxygenase family.</text>
</comment>
<dbReference type="Proteomes" id="UP000326838">
    <property type="component" value="Unassembled WGS sequence"/>
</dbReference>
<organism evidence="8 9">
    <name type="scientific">Microbacterium caowuchunii</name>
    <dbReference type="NCBI Taxonomy" id="2614638"/>
    <lineage>
        <taxon>Bacteria</taxon>
        <taxon>Bacillati</taxon>
        <taxon>Actinomycetota</taxon>
        <taxon>Actinomycetes</taxon>
        <taxon>Micrococcales</taxon>
        <taxon>Microbacteriaceae</taxon>
        <taxon>Microbacterium</taxon>
    </lineage>
</organism>
<dbReference type="EMBL" id="VYUY01000015">
    <property type="protein sequence ID" value="KAA9132144.1"/>
    <property type="molecule type" value="Genomic_DNA"/>
</dbReference>
<evidence type="ECO:0000256" key="4">
    <source>
        <dbReference type="ARBA" id="ARBA00023033"/>
    </source>
</evidence>
<dbReference type="InterPro" id="IPR051260">
    <property type="entry name" value="Diverse_substr_monoxygenases"/>
</dbReference>
<dbReference type="GO" id="GO:0016705">
    <property type="term" value="F:oxidoreductase activity, acting on paired donors, with incorporation or reduction of molecular oxygen"/>
    <property type="evidence" value="ECO:0007669"/>
    <property type="project" value="InterPro"/>
</dbReference>
<feature type="region of interest" description="Disordered" evidence="6">
    <location>
        <begin position="71"/>
        <end position="99"/>
    </location>
</feature>
<sequence>MLVSRPSAAADTPRSAPSCGATGATATIGARSIAAASAIVTTTSTIRVVAGREVGNTLVTLCPAHLIAASRRNARRRHPRSSPSIGQNGRWSARPPALYGGRGPGTYPRPIEAWLRRPIRMTPRTNRQMTLTFFMTAFGYHNDAWMHPRSNAEEIGKLSLIREMAQAAERAKLDAVFIADSVSAHPLWRGAYRGASVYEPVVTLAALIGYTEKIGLIGTQSTTFNEPYTVARQFAELDVLSDGRAAWNIVTAINGNENYGRELPPKDWRYDRATEFVDVVKKLWDSWDRDAIINDHERGRWVDTERMHRINHVGEHFRVEGPLAIPRSPQERPVLVQAGQSPAGLELGTSVADLVYAVQPEFGNAVEFYRTFKERVAAKGRNPEKVRILPGIMPITGRTQKEAEEFAKELEDSMHPGNSRALIEGFLGIDISDLEMTDRIPQERFIDDPERIERYKLFRDLAKELSVRDLMVHIARAVGHRVMIATPDKIAESMIEWFEGRACDGFNLNMPSIPEGMNRVFDLVVPELQERGFFRAEYEGDTFRERSGLEVEEDDLQRLRATYRTYATA</sequence>
<gene>
    <name evidence="8" type="ORF">F6B40_10490</name>
</gene>
<feature type="domain" description="Luciferase-like" evidence="7">
    <location>
        <begin position="141"/>
        <end position="499"/>
    </location>
</feature>
<evidence type="ECO:0000256" key="1">
    <source>
        <dbReference type="ARBA" id="ARBA00022630"/>
    </source>
</evidence>
<evidence type="ECO:0000256" key="2">
    <source>
        <dbReference type="ARBA" id="ARBA00022643"/>
    </source>
</evidence>
<keyword evidence="9" id="KW-1185">Reference proteome</keyword>
<dbReference type="Gene3D" id="3.20.20.30">
    <property type="entry name" value="Luciferase-like domain"/>
    <property type="match status" value="1"/>
</dbReference>
<dbReference type="NCBIfam" id="TIGR03860">
    <property type="entry name" value="FMN_nitrolo"/>
    <property type="match status" value="1"/>
</dbReference>
<dbReference type="SUPFAM" id="SSF51679">
    <property type="entry name" value="Bacterial luciferase-like"/>
    <property type="match status" value="1"/>
</dbReference>
<evidence type="ECO:0000256" key="6">
    <source>
        <dbReference type="SAM" id="MobiDB-lite"/>
    </source>
</evidence>
<comment type="caution">
    <text evidence="8">The sequence shown here is derived from an EMBL/GenBank/DDBJ whole genome shotgun (WGS) entry which is preliminary data.</text>
</comment>
<evidence type="ECO:0000313" key="8">
    <source>
        <dbReference type="EMBL" id="KAA9132144.1"/>
    </source>
</evidence>
<evidence type="ECO:0000259" key="7">
    <source>
        <dbReference type="Pfam" id="PF00296"/>
    </source>
</evidence>
<evidence type="ECO:0000256" key="3">
    <source>
        <dbReference type="ARBA" id="ARBA00023002"/>
    </source>
</evidence>
<dbReference type="EC" id="1.14.-.-" evidence="8"/>
<keyword evidence="4 8" id="KW-0503">Monooxygenase</keyword>
<dbReference type="InterPro" id="IPR016215">
    <property type="entry name" value="NTA_MOA"/>
</dbReference>
<keyword evidence="3 8" id="KW-0560">Oxidoreductase</keyword>
<proteinExistence type="inferred from homology"/>
<feature type="region of interest" description="Disordered" evidence="6">
    <location>
        <begin position="1"/>
        <end position="21"/>
    </location>
</feature>
<accession>A0A5N0TCI6</accession>
<keyword evidence="2" id="KW-0288">FMN</keyword>
<dbReference type="InterPro" id="IPR011251">
    <property type="entry name" value="Luciferase-like_dom"/>
</dbReference>
<evidence type="ECO:0000256" key="5">
    <source>
        <dbReference type="ARBA" id="ARBA00033748"/>
    </source>
</evidence>
<dbReference type="GO" id="GO:0004497">
    <property type="term" value="F:monooxygenase activity"/>
    <property type="evidence" value="ECO:0007669"/>
    <property type="project" value="UniProtKB-KW"/>
</dbReference>
<dbReference type="CDD" id="cd01095">
    <property type="entry name" value="Nitrilotriacetate_monoxgenase"/>
    <property type="match status" value="1"/>
</dbReference>
<dbReference type="PANTHER" id="PTHR30011:SF16">
    <property type="entry name" value="C2H2 FINGER DOMAIN TRANSCRIPTION FACTOR (EUROFUNG)-RELATED"/>
    <property type="match status" value="1"/>
</dbReference>
<keyword evidence="1" id="KW-0285">Flavoprotein</keyword>
<dbReference type="PANTHER" id="PTHR30011">
    <property type="entry name" value="ALKANESULFONATE MONOOXYGENASE-RELATED"/>
    <property type="match status" value="1"/>
</dbReference>
<protein>
    <submittedName>
        <fullName evidence="8">NtaA/DmoA family FMN-dependent monooxygenase</fullName>
        <ecNumber evidence="8">1.14.-.-</ecNumber>
    </submittedName>
</protein>
<reference evidence="9" key="1">
    <citation type="submission" date="2019-09" db="EMBL/GenBank/DDBJ databases">
        <title>Mumia zhuanghuii sp. nov. isolated from the intestinal contents of plateau pika (Ochotona curzoniae) in the Qinghai-Tibet plateau of China.</title>
        <authorList>
            <person name="Tian Z."/>
        </authorList>
    </citation>
    <scope>NUCLEOTIDE SEQUENCE [LARGE SCALE GENOMIC DNA]</scope>
    <source>
        <strain evidence="9">L-033</strain>
    </source>
</reference>
<dbReference type="InterPro" id="IPR036661">
    <property type="entry name" value="Luciferase-like_sf"/>
</dbReference>
<name>A0A5N0TCI6_9MICO</name>
<dbReference type="Pfam" id="PF00296">
    <property type="entry name" value="Bac_luciferase"/>
    <property type="match status" value="1"/>
</dbReference>
<evidence type="ECO:0000313" key="9">
    <source>
        <dbReference type="Proteomes" id="UP000326838"/>
    </source>
</evidence>